<reference evidence="2 3" key="1">
    <citation type="journal article" date="2015" name="Nat. Commun.">
        <title>Outbred genome sequencing and CRISPR/Cas9 gene editing in butterflies.</title>
        <authorList>
            <person name="Li X."/>
            <person name="Fan D."/>
            <person name="Zhang W."/>
            <person name="Liu G."/>
            <person name="Zhang L."/>
            <person name="Zhao L."/>
            <person name="Fang X."/>
            <person name="Chen L."/>
            <person name="Dong Y."/>
            <person name="Chen Y."/>
            <person name="Ding Y."/>
            <person name="Zhao R."/>
            <person name="Feng M."/>
            <person name="Zhu Y."/>
            <person name="Feng Y."/>
            <person name="Jiang X."/>
            <person name="Zhu D."/>
            <person name="Xiang H."/>
            <person name="Feng X."/>
            <person name="Li S."/>
            <person name="Wang J."/>
            <person name="Zhang G."/>
            <person name="Kronforst M.R."/>
            <person name="Wang W."/>
        </authorList>
    </citation>
    <scope>NUCLEOTIDE SEQUENCE [LARGE SCALE GENOMIC DNA]</scope>
    <source>
        <strain evidence="2">Ya'a_city_454_Px</strain>
        <tissue evidence="2">Whole body</tissue>
    </source>
</reference>
<dbReference type="Gene3D" id="1.25.40.10">
    <property type="entry name" value="Tetratricopeptide repeat domain"/>
    <property type="match status" value="1"/>
</dbReference>
<feature type="repeat" description="TPR" evidence="1">
    <location>
        <begin position="124"/>
        <end position="157"/>
    </location>
</feature>
<dbReference type="PANTHER" id="PTHR46540">
    <property type="entry name" value="TETRATRICOPEPTIDE REPEAT PROTEIN 12"/>
    <property type="match status" value="1"/>
</dbReference>
<dbReference type="InterPro" id="IPR019734">
    <property type="entry name" value="TPR_rpt"/>
</dbReference>
<evidence type="ECO:0000256" key="1">
    <source>
        <dbReference type="PROSITE-ProRule" id="PRU00339"/>
    </source>
</evidence>
<keyword evidence="3" id="KW-1185">Reference proteome</keyword>
<dbReference type="KEGG" id="pxu:106115891"/>
<proteinExistence type="predicted"/>
<keyword evidence="1" id="KW-0802">TPR repeat</keyword>
<gene>
    <name evidence="4" type="primary">LOC106115891</name>
    <name evidence="2" type="ORF">RR46_02827</name>
</gene>
<dbReference type="Proteomes" id="UP000694872">
    <property type="component" value="Unplaced"/>
</dbReference>
<evidence type="ECO:0000313" key="3">
    <source>
        <dbReference type="Proteomes" id="UP000053268"/>
    </source>
</evidence>
<dbReference type="GO" id="GO:0007288">
    <property type="term" value="P:sperm axoneme assembly"/>
    <property type="evidence" value="ECO:0007669"/>
    <property type="project" value="TreeGrafter"/>
</dbReference>
<dbReference type="InterPro" id="IPR043195">
    <property type="entry name" value="TTC12"/>
</dbReference>
<protein>
    <submittedName>
        <fullName evidence="2 4">Tetratricopeptide repeat protein 12</fullName>
    </submittedName>
</protein>
<dbReference type="GO" id="GO:0005813">
    <property type="term" value="C:centrosome"/>
    <property type="evidence" value="ECO:0007669"/>
    <property type="project" value="TreeGrafter"/>
</dbReference>
<dbReference type="PANTHER" id="PTHR46540:SF1">
    <property type="entry name" value="TETRATRICOPEPTIDE REPEAT PROTEIN 12"/>
    <property type="match status" value="1"/>
</dbReference>
<dbReference type="PROSITE" id="PS50005">
    <property type="entry name" value="TPR"/>
    <property type="match status" value="1"/>
</dbReference>
<dbReference type="RefSeq" id="XP_013164976.1">
    <property type="nucleotide sequence ID" value="XM_013309522.1"/>
</dbReference>
<dbReference type="AlphaFoldDB" id="A0A194QD46"/>
<evidence type="ECO:0000313" key="4">
    <source>
        <dbReference type="RefSeq" id="XP_013164976.1"/>
    </source>
</evidence>
<organism evidence="2 3">
    <name type="scientific">Papilio xuthus</name>
    <name type="common">Asian swallowtail butterfly</name>
    <dbReference type="NCBI Taxonomy" id="66420"/>
    <lineage>
        <taxon>Eukaryota</taxon>
        <taxon>Metazoa</taxon>
        <taxon>Ecdysozoa</taxon>
        <taxon>Arthropoda</taxon>
        <taxon>Hexapoda</taxon>
        <taxon>Insecta</taxon>
        <taxon>Pterygota</taxon>
        <taxon>Neoptera</taxon>
        <taxon>Endopterygota</taxon>
        <taxon>Lepidoptera</taxon>
        <taxon>Glossata</taxon>
        <taxon>Ditrysia</taxon>
        <taxon>Papilionoidea</taxon>
        <taxon>Papilionidae</taxon>
        <taxon>Papilioninae</taxon>
        <taxon>Papilio</taxon>
    </lineage>
</organism>
<evidence type="ECO:0000313" key="2">
    <source>
        <dbReference type="EMBL" id="KPJ02900.1"/>
    </source>
</evidence>
<dbReference type="OrthoDB" id="2017782at2759"/>
<dbReference type="STRING" id="66420.A0A194QD46"/>
<dbReference type="GeneID" id="106115891"/>
<dbReference type="InterPro" id="IPR011990">
    <property type="entry name" value="TPR-like_helical_dom_sf"/>
</dbReference>
<dbReference type="EMBL" id="KQ459220">
    <property type="protein sequence ID" value="KPJ02900.1"/>
    <property type="molecule type" value="Genomic_DNA"/>
</dbReference>
<sequence length="244" mass="28695">MNAKKILSNPALKTTKEIQLDEEWNNFMKRIGEVSNLVKDLASGDKAKADAATVLADKYLEGKVILDEDIEMKFKDNRTVINQKAFQGLDNNNAGEMGKEAWMAEVSKDAERRAEDRKIRREKMDTMKTQAMKAFRRGDYDRALSCYNRAIEFIRDNHMLYCDRALTNIKLGNYRKVLDDCDWALRLNEKSFKARLYKAKAYKELEEIDKFDECKKEVEEMFPQHHELITYFLSKEENYEDNEK</sequence>
<reference evidence="4" key="2">
    <citation type="submission" date="2025-04" db="UniProtKB">
        <authorList>
            <consortium name="RefSeq"/>
        </authorList>
    </citation>
    <scope>IDENTIFICATION</scope>
</reference>
<accession>A0A194QD46</accession>
<dbReference type="SUPFAM" id="SSF48452">
    <property type="entry name" value="TPR-like"/>
    <property type="match status" value="1"/>
</dbReference>
<dbReference type="Proteomes" id="UP000053268">
    <property type="component" value="Unassembled WGS sequence"/>
</dbReference>
<dbReference type="GO" id="GO:0005737">
    <property type="term" value="C:cytoplasm"/>
    <property type="evidence" value="ECO:0007669"/>
    <property type="project" value="TreeGrafter"/>
</dbReference>
<name>A0A194QD46_PAPXU</name>
<dbReference type="GO" id="GO:0070286">
    <property type="term" value="P:axonemal dynein complex assembly"/>
    <property type="evidence" value="ECO:0007669"/>
    <property type="project" value="TreeGrafter"/>
</dbReference>
<dbReference type="SMART" id="SM00028">
    <property type="entry name" value="TPR"/>
    <property type="match status" value="2"/>
</dbReference>